<dbReference type="InterPro" id="IPR011162">
    <property type="entry name" value="MHC_I/II-like_Ag-recog"/>
</dbReference>
<evidence type="ECO:0000256" key="5">
    <source>
        <dbReference type="ARBA" id="ARBA00022859"/>
    </source>
</evidence>
<dbReference type="InterPro" id="IPR037055">
    <property type="entry name" value="MHC_I-like_Ag-recog_sf"/>
</dbReference>
<evidence type="ECO:0000256" key="1">
    <source>
        <dbReference type="ARBA" id="ARBA00004479"/>
    </source>
</evidence>
<dbReference type="Proteomes" id="UP000526942">
    <property type="component" value="Unassembled WGS sequence"/>
</dbReference>
<dbReference type="GO" id="GO:0009897">
    <property type="term" value="C:external side of plasma membrane"/>
    <property type="evidence" value="ECO:0007669"/>
    <property type="project" value="TreeGrafter"/>
</dbReference>
<dbReference type="PANTHER" id="PTHR16675:SF242">
    <property type="entry name" value="MAJOR HISTOCOMPATIBILITY COMPLEX CLASS I-RELATED GENE PROTEIN"/>
    <property type="match status" value="1"/>
</dbReference>
<dbReference type="Gene3D" id="3.30.500.10">
    <property type="entry name" value="MHC class I-like antigen recognition-like"/>
    <property type="match status" value="1"/>
</dbReference>
<evidence type="ECO:0000256" key="8">
    <source>
        <dbReference type="ARBA" id="ARBA00023157"/>
    </source>
</evidence>
<comment type="subcellular location">
    <subcellularLocation>
        <location evidence="1">Membrane</location>
        <topology evidence="1">Single-pass type I membrane protein</topology>
    </subcellularLocation>
</comment>
<comment type="caution">
    <text evidence="12">The sequence shown here is derived from an EMBL/GenBank/DDBJ whole genome shotgun (WGS) entry which is preliminary data.</text>
</comment>
<gene>
    <name evidence="12" type="primary">Ha1f_0</name>
    <name evidence="12" type="ORF">CORCON_R07284</name>
</gene>
<dbReference type="GO" id="GO:0006955">
    <property type="term" value="P:immune response"/>
    <property type="evidence" value="ECO:0007669"/>
    <property type="project" value="TreeGrafter"/>
</dbReference>
<keyword evidence="7" id="KW-0472">Membrane</keyword>
<dbReference type="PRINTS" id="PR01638">
    <property type="entry name" value="MHCCLASSI"/>
</dbReference>
<feature type="non-terminal residue" evidence="12">
    <location>
        <position position="126"/>
    </location>
</feature>
<keyword evidence="6" id="KW-1133">Transmembrane helix</keyword>
<evidence type="ECO:0000259" key="11">
    <source>
        <dbReference type="Pfam" id="PF00129"/>
    </source>
</evidence>
<evidence type="ECO:0000313" key="13">
    <source>
        <dbReference type="Proteomes" id="UP000526942"/>
    </source>
</evidence>
<reference evidence="12 13" key="1">
    <citation type="submission" date="2019-09" db="EMBL/GenBank/DDBJ databases">
        <title>Bird 10,000 Genomes (B10K) Project - Family phase.</title>
        <authorList>
            <person name="Zhang G."/>
        </authorList>
    </citation>
    <scope>NUCLEOTIDE SEQUENCE [LARGE SCALE GENOMIC DNA]</scope>
    <source>
        <strain evidence="12">B10K-DU-011-20</strain>
        <tissue evidence="12">Muscle</tissue>
    </source>
</reference>
<protein>
    <submittedName>
        <fullName evidence="12">HA1F protein</fullName>
    </submittedName>
</protein>
<keyword evidence="4" id="KW-0732">Signal</keyword>
<name>A0A7L0G062_CORCN</name>
<dbReference type="PANTHER" id="PTHR16675">
    <property type="entry name" value="MHC CLASS I-RELATED"/>
    <property type="match status" value="1"/>
</dbReference>
<keyword evidence="9" id="KW-0325">Glycoprotein</keyword>
<evidence type="ECO:0000256" key="10">
    <source>
        <dbReference type="RuleBase" id="RU004439"/>
    </source>
</evidence>
<proteinExistence type="inferred from homology"/>
<keyword evidence="3" id="KW-0812">Transmembrane</keyword>
<evidence type="ECO:0000256" key="2">
    <source>
        <dbReference type="ARBA" id="ARBA00022451"/>
    </source>
</evidence>
<evidence type="ECO:0000313" key="12">
    <source>
        <dbReference type="EMBL" id="NXK01154.1"/>
    </source>
</evidence>
<dbReference type="GO" id="GO:0042612">
    <property type="term" value="C:MHC class I protein complex"/>
    <property type="evidence" value="ECO:0007669"/>
    <property type="project" value="UniProtKB-KW"/>
</dbReference>
<dbReference type="InterPro" id="IPR011161">
    <property type="entry name" value="MHC_I-like_Ag-recog"/>
</dbReference>
<evidence type="ECO:0000256" key="6">
    <source>
        <dbReference type="ARBA" id="ARBA00022989"/>
    </source>
</evidence>
<evidence type="ECO:0000256" key="9">
    <source>
        <dbReference type="ARBA" id="ARBA00023180"/>
    </source>
</evidence>
<feature type="non-terminal residue" evidence="12">
    <location>
        <position position="1"/>
    </location>
</feature>
<evidence type="ECO:0000256" key="4">
    <source>
        <dbReference type="ARBA" id="ARBA00022729"/>
    </source>
</evidence>
<sequence length="126" mass="14418">AAPQPRFPARVLGAHTRQRIYGCGLLEDGGTRGFYQIAYDRKDFIELDMETMTFTAVDMETKAKTMWEENRAEAQQLKRYLENTCTEALRKYVSYGRAVLERKEPPTVRVSGKEADGILTLSCRAY</sequence>
<dbReference type="Pfam" id="PF00129">
    <property type="entry name" value="MHC_I"/>
    <property type="match status" value="1"/>
</dbReference>
<evidence type="ECO:0000256" key="3">
    <source>
        <dbReference type="ARBA" id="ARBA00022692"/>
    </source>
</evidence>
<dbReference type="OrthoDB" id="8936120at2759"/>
<organism evidence="12 13">
    <name type="scientific">Corythaixoides concolor</name>
    <name type="common">Grey go-away-bird</name>
    <dbReference type="NCBI Taxonomy" id="103956"/>
    <lineage>
        <taxon>Eukaryota</taxon>
        <taxon>Metazoa</taxon>
        <taxon>Chordata</taxon>
        <taxon>Craniata</taxon>
        <taxon>Vertebrata</taxon>
        <taxon>Euteleostomi</taxon>
        <taxon>Archelosauria</taxon>
        <taxon>Archosauria</taxon>
        <taxon>Dinosauria</taxon>
        <taxon>Saurischia</taxon>
        <taxon>Theropoda</taxon>
        <taxon>Coelurosauria</taxon>
        <taxon>Aves</taxon>
        <taxon>Neognathae</taxon>
        <taxon>Neoaves</taxon>
        <taxon>Otidimorphae</taxon>
        <taxon>Musophagiformes</taxon>
        <taxon>Musophagidae</taxon>
        <taxon>Corythaixoides</taxon>
    </lineage>
</organism>
<evidence type="ECO:0000256" key="7">
    <source>
        <dbReference type="ARBA" id="ARBA00023136"/>
    </source>
</evidence>
<keyword evidence="8" id="KW-1015">Disulfide bond</keyword>
<accession>A0A7L0G062</accession>
<dbReference type="InterPro" id="IPR001039">
    <property type="entry name" value="MHC_I_a_a1/a2"/>
</dbReference>
<keyword evidence="5" id="KW-0391">Immunity</keyword>
<feature type="domain" description="MHC class I-like antigen recognition-like" evidence="11">
    <location>
        <begin position="13"/>
        <end position="100"/>
    </location>
</feature>
<dbReference type="EMBL" id="VXAM01002436">
    <property type="protein sequence ID" value="NXK01154.1"/>
    <property type="molecule type" value="Genomic_DNA"/>
</dbReference>
<comment type="similarity">
    <text evidence="10">Belongs to the MHC class I family.</text>
</comment>
<dbReference type="GO" id="GO:0002474">
    <property type="term" value="P:antigen processing and presentation of peptide antigen via MHC class I"/>
    <property type="evidence" value="ECO:0007669"/>
    <property type="project" value="UniProtKB-KW"/>
</dbReference>
<dbReference type="SUPFAM" id="SSF54452">
    <property type="entry name" value="MHC antigen-recognition domain"/>
    <property type="match status" value="1"/>
</dbReference>
<keyword evidence="2" id="KW-0490">MHC I</keyword>
<dbReference type="AlphaFoldDB" id="A0A7L0G062"/>
<keyword evidence="13" id="KW-1185">Reference proteome</keyword>
<dbReference type="InterPro" id="IPR050208">
    <property type="entry name" value="MHC_class-I_related"/>
</dbReference>
<dbReference type="GO" id="GO:0005615">
    <property type="term" value="C:extracellular space"/>
    <property type="evidence" value="ECO:0007669"/>
    <property type="project" value="TreeGrafter"/>
</dbReference>